<reference evidence="5" key="1">
    <citation type="submission" date="2020-05" db="EMBL/GenBank/DDBJ databases">
        <authorList>
            <person name="Chiriac C."/>
            <person name="Salcher M."/>
            <person name="Ghai R."/>
            <person name="Kavagutti S V."/>
        </authorList>
    </citation>
    <scope>NUCLEOTIDE SEQUENCE</scope>
</reference>
<name>A0A6J6ZRR2_9ZZZZ</name>
<evidence type="ECO:0000256" key="3">
    <source>
        <dbReference type="ARBA" id="ARBA00022679"/>
    </source>
</evidence>
<proteinExistence type="predicted"/>
<accession>A0A6J6ZRR2</accession>
<dbReference type="CDD" id="cd00610">
    <property type="entry name" value="OAT_like"/>
    <property type="match status" value="1"/>
</dbReference>
<dbReference type="Gene3D" id="3.40.640.10">
    <property type="entry name" value="Type I PLP-dependent aspartate aminotransferase-like (Major domain)"/>
    <property type="match status" value="1"/>
</dbReference>
<dbReference type="PANTHER" id="PTHR11986:SF79">
    <property type="entry name" value="ACETYLORNITHINE AMINOTRANSFERASE, MITOCHONDRIAL"/>
    <property type="match status" value="1"/>
</dbReference>
<dbReference type="GO" id="GO:0008483">
    <property type="term" value="F:transaminase activity"/>
    <property type="evidence" value="ECO:0007669"/>
    <property type="project" value="UniProtKB-KW"/>
</dbReference>
<dbReference type="Gene3D" id="3.90.1150.10">
    <property type="entry name" value="Aspartate Aminotransferase, domain 1"/>
    <property type="match status" value="1"/>
</dbReference>
<keyword evidence="2" id="KW-0032">Aminotransferase</keyword>
<evidence type="ECO:0000313" key="5">
    <source>
        <dbReference type="EMBL" id="CAB4820527.1"/>
    </source>
</evidence>
<dbReference type="PANTHER" id="PTHR11986">
    <property type="entry name" value="AMINOTRANSFERASE CLASS III"/>
    <property type="match status" value="1"/>
</dbReference>
<keyword evidence="4" id="KW-0663">Pyridoxal phosphate</keyword>
<dbReference type="InterPro" id="IPR015421">
    <property type="entry name" value="PyrdxlP-dep_Trfase_major"/>
</dbReference>
<dbReference type="InterPro" id="IPR015422">
    <property type="entry name" value="PyrdxlP-dep_Trfase_small"/>
</dbReference>
<gene>
    <name evidence="5" type="ORF">UFOPK3204_00127</name>
</gene>
<evidence type="ECO:0000256" key="1">
    <source>
        <dbReference type="ARBA" id="ARBA00001933"/>
    </source>
</evidence>
<dbReference type="InterPro" id="IPR015424">
    <property type="entry name" value="PyrdxlP-dep_Trfase"/>
</dbReference>
<evidence type="ECO:0000256" key="2">
    <source>
        <dbReference type="ARBA" id="ARBA00022576"/>
    </source>
</evidence>
<dbReference type="SUPFAM" id="SSF53383">
    <property type="entry name" value="PLP-dependent transferases"/>
    <property type="match status" value="1"/>
</dbReference>
<dbReference type="GO" id="GO:0030170">
    <property type="term" value="F:pyridoxal phosphate binding"/>
    <property type="evidence" value="ECO:0007669"/>
    <property type="project" value="InterPro"/>
</dbReference>
<dbReference type="InterPro" id="IPR050103">
    <property type="entry name" value="Class-III_PLP-dep_AT"/>
</dbReference>
<dbReference type="InterPro" id="IPR005814">
    <property type="entry name" value="Aminotrans_3"/>
</dbReference>
<sequence length="446" mass="48429">MIKTEFRTIVTEVPHPKALEMADRLAAVESHSMHGQLPVVWDRAVGSSVYDPWGNRWIDFTSTIFVANAGHAHPLIVDAIVKTAQKPLLHAYNYPTAERLNYLEELIRVTPSYLEKAFLVSAGTEAIEVAIKLMRMNAMAAGKRRSVVVSFEGNWHGRTTGAQHLSSNVDQRSWIGHEDPGVLRLPFPYPWIAEATSDPRGFFRETLQRELDARGWTLKDDIAGFMLETYQGWGAVFYPADFVKEVERAAKESGGLLVFDEMQAGFARTGELFGYQHYGVQPDLVCCGKGASSSVPLAFVLGSGYLLDLPSVGSMSSTHSANPISCAAGLANLKAIENEGLIERARDLGLQFHAELNSIANASPAVSSIQGLGMVAAIITNGVGDADASAIATEISWECMRQGLLVVHTGRESVKIAPPLTIALDAMIEGLSVLRKVIDDVTAKHS</sequence>
<dbReference type="Pfam" id="PF00202">
    <property type="entry name" value="Aminotran_3"/>
    <property type="match status" value="1"/>
</dbReference>
<protein>
    <submittedName>
        <fullName evidence="5">Unannotated protein</fullName>
    </submittedName>
</protein>
<comment type="cofactor">
    <cofactor evidence="1">
        <name>pyridoxal 5'-phosphate</name>
        <dbReference type="ChEBI" id="CHEBI:597326"/>
    </cofactor>
</comment>
<dbReference type="EMBL" id="CAFABK010000003">
    <property type="protein sequence ID" value="CAB4820527.1"/>
    <property type="molecule type" value="Genomic_DNA"/>
</dbReference>
<keyword evidence="3" id="KW-0808">Transferase</keyword>
<organism evidence="5">
    <name type="scientific">freshwater metagenome</name>
    <dbReference type="NCBI Taxonomy" id="449393"/>
    <lineage>
        <taxon>unclassified sequences</taxon>
        <taxon>metagenomes</taxon>
        <taxon>ecological metagenomes</taxon>
    </lineage>
</organism>
<evidence type="ECO:0000256" key="4">
    <source>
        <dbReference type="ARBA" id="ARBA00022898"/>
    </source>
</evidence>
<dbReference type="AlphaFoldDB" id="A0A6J6ZRR2"/>
<dbReference type="PIRSF" id="PIRSF000521">
    <property type="entry name" value="Transaminase_4ab_Lys_Orn"/>
    <property type="match status" value="1"/>
</dbReference>
<dbReference type="GO" id="GO:0042802">
    <property type="term" value="F:identical protein binding"/>
    <property type="evidence" value="ECO:0007669"/>
    <property type="project" value="TreeGrafter"/>
</dbReference>